<dbReference type="Gene3D" id="3.40.640.10">
    <property type="entry name" value="Type I PLP-dependent aspartate aminotransferase-like (Major domain)"/>
    <property type="match status" value="1"/>
</dbReference>
<dbReference type="PANTHER" id="PTHR30244:SF34">
    <property type="entry name" value="DTDP-4-AMINO-4,6-DIDEOXYGALACTOSE TRANSAMINASE"/>
    <property type="match status" value="1"/>
</dbReference>
<gene>
    <name evidence="1" type="ORF">LCGC14_2410800</name>
</gene>
<reference evidence="1" key="1">
    <citation type="journal article" date="2015" name="Nature">
        <title>Complex archaea that bridge the gap between prokaryotes and eukaryotes.</title>
        <authorList>
            <person name="Spang A."/>
            <person name="Saw J.H."/>
            <person name="Jorgensen S.L."/>
            <person name="Zaremba-Niedzwiedzka K."/>
            <person name="Martijn J."/>
            <person name="Lind A.E."/>
            <person name="van Eijk R."/>
            <person name="Schleper C."/>
            <person name="Guy L."/>
            <person name="Ettema T.J."/>
        </authorList>
    </citation>
    <scope>NUCLEOTIDE SEQUENCE</scope>
</reference>
<comment type="caution">
    <text evidence="1">The sequence shown here is derived from an EMBL/GenBank/DDBJ whole genome shotgun (WGS) entry which is preliminary data.</text>
</comment>
<dbReference type="InterPro" id="IPR015422">
    <property type="entry name" value="PyrdxlP-dep_Trfase_small"/>
</dbReference>
<dbReference type="GO" id="GO:0000271">
    <property type="term" value="P:polysaccharide biosynthetic process"/>
    <property type="evidence" value="ECO:0007669"/>
    <property type="project" value="TreeGrafter"/>
</dbReference>
<feature type="non-terminal residue" evidence="1">
    <location>
        <position position="1"/>
    </location>
</feature>
<dbReference type="Pfam" id="PF01041">
    <property type="entry name" value="DegT_DnrJ_EryC1"/>
    <property type="match status" value="1"/>
</dbReference>
<dbReference type="InterPro" id="IPR015424">
    <property type="entry name" value="PyrdxlP-dep_Trfase"/>
</dbReference>
<dbReference type="InterPro" id="IPR015421">
    <property type="entry name" value="PyrdxlP-dep_Trfase_major"/>
</dbReference>
<dbReference type="PIRSF" id="PIRSF000390">
    <property type="entry name" value="PLP_StrS"/>
    <property type="match status" value="1"/>
</dbReference>
<dbReference type="GO" id="GO:0030170">
    <property type="term" value="F:pyridoxal phosphate binding"/>
    <property type="evidence" value="ECO:0007669"/>
    <property type="project" value="TreeGrafter"/>
</dbReference>
<dbReference type="GO" id="GO:0008483">
    <property type="term" value="F:transaminase activity"/>
    <property type="evidence" value="ECO:0007669"/>
    <property type="project" value="TreeGrafter"/>
</dbReference>
<dbReference type="EMBL" id="LAZR01036418">
    <property type="protein sequence ID" value="KKL24890.1"/>
    <property type="molecule type" value="Genomic_DNA"/>
</dbReference>
<name>A0A0F9BSM3_9ZZZZ</name>
<sequence>YYIKGPNLRHFEESFRDYVGSKYALGLGNATHGLHLSLAALNVGINDEIIVSPYTWISSASCALMQNAVPIFADIDPETLALSADSIRGAITKRTKAVILVHMNGYPAKMDEILDVVKEHELALIEDASHTHGAKYKGRMVGTFGDIGVFSLHQRKTLSVGDGGIIITDDGEIAEIIYKMRSFGHEELSYNYRMTEFAAALGSSRLQNVDKENFIRRENVEYLHGLINHIAGVKVRRAIPESEGVYYMLLIEIEPEAINVTLESFIQKMNTEGIPVKNTMQLLHKHPHFNPTRTPARGIPWKWPLYQSDQFQGKMYKDLSFPIAEEYCEQKLVELTVHPPVGKIEMEDAAKAIEKIIENS</sequence>
<dbReference type="CDD" id="cd00616">
    <property type="entry name" value="AHBA_syn"/>
    <property type="match status" value="1"/>
</dbReference>
<accession>A0A0F9BSM3</accession>
<dbReference type="AlphaFoldDB" id="A0A0F9BSM3"/>
<dbReference type="SUPFAM" id="SSF53383">
    <property type="entry name" value="PLP-dependent transferases"/>
    <property type="match status" value="1"/>
</dbReference>
<proteinExistence type="predicted"/>
<organism evidence="1">
    <name type="scientific">marine sediment metagenome</name>
    <dbReference type="NCBI Taxonomy" id="412755"/>
    <lineage>
        <taxon>unclassified sequences</taxon>
        <taxon>metagenomes</taxon>
        <taxon>ecological metagenomes</taxon>
    </lineage>
</organism>
<dbReference type="InterPro" id="IPR000653">
    <property type="entry name" value="DegT/StrS_aminotransferase"/>
</dbReference>
<evidence type="ECO:0000313" key="1">
    <source>
        <dbReference type="EMBL" id="KKL24890.1"/>
    </source>
</evidence>
<evidence type="ECO:0008006" key="2">
    <source>
        <dbReference type="Google" id="ProtNLM"/>
    </source>
</evidence>
<dbReference type="Gene3D" id="3.90.1150.10">
    <property type="entry name" value="Aspartate Aminotransferase, domain 1"/>
    <property type="match status" value="1"/>
</dbReference>
<protein>
    <recommendedName>
        <fullName evidence="2">DegT/DnrJ/EryC1/StrS family aminotransferase</fullName>
    </recommendedName>
</protein>
<dbReference type="PANTHER" id="PTHR30244">
    <property type="entry name" value="TRANSAMINASE"/>
    <property type="match status" value="1"/>
</dbReference>